<feature type="transmembrane region" description="Helical" evidence="9">
    <location>
        <begin position="325"/>
        <end position="351"/>
    </location>
</feature>
<keyword evidence="6 9" id="KW-0472">Membrane</keyword>
<evidence type="ECO:0000256" key="4">
    <source>
        <dbReference type="ARBA" id="ARBA00022989"/>
    </source>
</evidence>
<evidence type="ECO:0000256" key="2">
    <source>
        <dbReference type="ARBA" id="ARBA00022475"/>
    </source>
</evidence>
<evidence type="ECO:0000256" key="9">
    <source>
        <dbReference type="SAM" id="Phobius"/>
    </source>
</evidence>
<feature type="domain" description="G-protein coupled receptors family 1 profile" evidence="10">
    <location>
        <begin position="59"/>
        <end position="378"/>
    </location>
</feature>
<evidence type="ECO:0000256" key="1">
    <source>
        <dbReference type="ARBA" id="ARBA00004651"/>
    </source>
</evidence>
<dbReference type="Pfam" id="PF00001">
    <property type="entry name" value="7tm_1"/>
    <property type="match status" value="1"/>
</dbReference>
<dbReference type="EMBL" id="MTYJ01000002">
    <property type="protein sequence ID" value="OQV25594.1"/>
    <property type="molecule type" value="Genomic_DNA"/>
</dbReference>
<feature type="transmembrane region" description="Helical" evidence="9">
    <location>
        <begin position="44"/>
        <end position="67"/>
    </location>
</feature>
<keyword evidence="8" id="KW-0807">Transducer</keyword>
<dbReference type="GO" id="GO:0004930">
    <property type="term" value="F:G protein-coupled receptor activity"/>
    <property type="evidence" value="ECO:0007669"/>
    <property type="project" value="UniProtKB-KW"/>
</dbReference>
<dbReference type="PRINTS" id="PR00237">
    <property type="entry name" value="GPCRRHODOPSN"/>
</dbReference>
<dbReference type="PANTHER" id="PTHR24248">
    <property type="entry name" value="ADRENERGIC RECEPTOR-RELATED G-PROTEIN COUPLED RECEPTOR"/>
    <property type="match status" value="1"/>
</dbReference>
<protein>
    <recommendedName>
        <fullName evidence="10">G-protein coupled receptors family 1 profile domain-containing protein</fullName>
    </recommendedName>
</protein>
<evidence type="ECO:0000313" key="12">
    <source>
        <dbReference type="Proteomes" id="UP000192578"/>
    </source>
</evidence>
<keyword evidence="3 9" id="KW-0812">Transmembrane</keyword>
<organism evidence="11 12">
    <name type="scientific">Hypsibius exemplaris</name>
    <name type="common">Freshwater tardigrade</name>
    <dbReference type="NCBI Taxonomy" id="2072580"/>
    <lineage>
        <taxon>Eukaryota</taxon>
        <taxon>Metazoa</taxon>
        <taxon>Ecdysozoa</taxon>
        <taxon>Tardigrada</taxon>
        <taxon>Eutardigrada</taxon>
        <taxon>Parachela</taxon>
        <taxon>Hypsibioidea</taxon>
        <taxon>Hypsibiidae</taxon>
        <taxon>Hypsibius</taxon>
    </lineage>
</organism>
<feature type="transmembrane region" description="Helical" evidence="9">
    <location>
        <begin position="157"/>
        <end position="179"/>
    </location>
</feature>
<evidence type="ECO:0000256" key="7">
    <source>
        <dbReference type="ARBA" id="ARBA00023170"/>
    </source>
</evidence>
<dbReference type="SUPFAM" id="SSF81321">
    <property type="entry name" value="Family A G protein-coupled receptor-like"/>
    <property type="match status" value="1"/>
</dbReference>
<dbReference type="OrthoDB" id="5980076at2759"/>
<dbReference type="AlphaFoldDB" id="A0A1W0XDN5"/>
<keyword evidence="5" id="KW-0297">G-protein coupled receptor</keyword>
<feature type="transmembrane region" description="Helical" evidence="9">
    <location>
        <begin position="208"/>
        <end position="229"/>
    </location>
</feature>
<evidence type="ECO:0000256" key="5">
    <source>
        <dbReference type="ARBA" id="ARBA00023040"/>
    </source>
</evidence>
<evidence type="ECO:0000259" key="10">
    <source>
        <dbReference type="PROSITE" id="PS50262"/>
    </source>
</evidence>
<evidence type="ECO:0000313" key="11">
    <source>
        <dbReference type="EMBL" id="OQV25594.1"/>
    </source>
</evidence>
<name>A0A1W0XDN5_HYPEX</name>
<dbReference type="PROSITE" id="PS50262">
    <property type="entry name" value="G_PROTEIN_RECEP_F1_2"/>
    <property type="match status" value="1"/>
</dbReference>
<sequence>MERNLNTTVLHGNHSLPVLGNDSFLHGQLGDLTHTEHFARLKSALPFVLLLLCISTLISNSIVLAAFLKNQHLRTPFNVYLISLLMADFSQAIFDLPFTALSEFIPIWPLGRIGCSFSLYAKWVFSAAVRNTHSVISLNRIWALYMPIWYKQYHTKAVAIWLCLGSWVYVHIFLLPGLVMDDLTYRLDDGTCQVNTTAQRDWALPTQIVLYNSSVIVACTTYPLIWLKVRQQIKIGLRRANREVKSDLVTRGFSNTSKLSCVDQICKVAVVEKAFYFTVELQREGTSKVECYALGHMSQDMDTHSDRIVESLTGQRPSPRSAQNFAVLTYLVIGVAFCWTPIMVFFTMQIVTGYNNYLHFIVGSFLYYLNSLLDPIFFTMAITPLRATIFNMIWHRREA</sequence>
<keyword evidence="7" id="KW-0675">Receptor</keyword>
<evidence type="ECO:0000256" key="6">
    <source>
        <dbReference type="ARBA" id="ARBA00023136"/>
    </source>
</evidence>
<comment type="caution">
    <text evidence="11">The sequence shown here is derived from an EMBL/GenBank/DDBJ whole genome shotgun (WGS) entry which is preliminary data.</text>
</comment>
<dbReference type="InterPro" id="IPR000276">
    <property type="entry name" value="GPCR_Rhodpsn"/>
</dbReference>
<dbReference type="GO" id="GO:0005886">
    <property type="term" value="C:plasma membrane"/>
    <property type="evidence" value="ECO:0007669"/>
    <property type="project" value="UniProtKB-SubCell"/>
</dbReference>
<evidence type="ECO:0000256" key="8">
    <source>
        <dbReference type="ARBA" id="ARBA00023224"/>
    </source>
</evidence>
<dbReference type="Gene3D" id="1.20.1070.10">
    <property type="entry name" value="Rhodopsin 7-helix transmembrane proteins"/>
    <property type="match status" value="1"/>
</dbReference>
<feature type="transmembrane region" description="Helical" evidence="9">
    <location>
        <begin position="357"/>
        <end position="382"/>
    </location>
</feature>
<feature type="transmembrane region" description="Helical" evidence="9">
    <location>
        <begin position="79"/>
        <end position="100"/>
    </location>
</feature>
<keyword evidence="12" id="KW-1185">Reference proteome</keyword>
<proteinExistence type="predicted"/>
<evidence type="ECO:0000256" key="3">
    <source>
        <dbReference type="ARBA" id="ARBA00022692"/>
    </source>
</evidence>
<accession>A0A1W0XDN5</accession>
<keyword evidence="2" id="KW-1003">Cell membrane</keyword>
<reference evidence="12" key="1">
    <citation type="submission" date="2017-01" db="EMBL/GenBank/DDBJ databases">
        <title>Comparative genomics of anhydrobiosis in the tardigrade Hypsibius dujardini.</title>
        <authorList>
            <person name="Yoshida Y."/>
            <person name="Koutsovoulos G."/>
            <person name="Laetsch D."/>
            <person name="Stevens L."/>
            <person name="Kumar S."/>
            <person name="Horikawa D."/>
            <person name="Ishino K."/>
            <person name="Komine S."/>
            <person name="Tomita M."/>
            <person name="Blaxter M."/>
            <person name="Arakawa K."/>
        </authorList>
    </citation>
    <scope>NUCLEOTIDE SEQUENCE [LARGE SCALE GENOMIC DNA]</scope>
    <source>
        <strain evidence="12">Z151</strain>
    </source>
</reference>
<comment type="subcellular location">
    <subcellularLocation>
        <location evidence="1">Cell membrane</location>
        <topology evidence="1">Multi-pass membrane protein</topology>
    </subcellularLocation>
</comment>
<dbReference type="Proteomes" id="UP000192578">
    <property type="component" value="Unassembled WGS sequence"/>
</dbReference>
<gene>
    <name evidence="11" type="ORF">BV898_00530</name>
</gene>
<keyword evidence="4 9" id="KW-1133">Transmembrane helix</keyword>
<dbReference type="InterPro" id="IPR017452">
    <property type="entry name" value="GPCR_Rhodpsn_7TM"/>
</dbReference>